<reference evidence="1 2" key="1">
    <citation type="journal article" date="2019" name="Nat. Ecol. Evol.">
        <title>Megaphylogeny resolves global patterns of mushroom evolution.</title>
        <authorList>
            <person name="Varga T."/>
            <person name="Krizsan K."/>
            <person name="Foldi C."/>
            <person name="Dima B."/>
            <person name="Sanchez-Garcia M."/>
            <person name="Sanchez-Ramirez S."/>
            <person name="Szollosi G.J."/>
            <person name="Szarkandi J.G."/>
            <person name="Papp V."/>
            <person name="Albert L."/>
            <person name="Andreopoulos W."/>
            <person name="Angelini C."/>
            <person name="Antonin V."/>
            <person name="Barry K.W."/>
            <person name="Bougher N.L."/>
            <person name="Buchanan P."/>
            <person name="Buyck B."/>
            <person name="Bense V."/>
            <person name="Catcheside P."/>
            <person name="Chovatia M."/>
            <person name="Cooper J."/>
            <person name="Damon W."/>
            <person name="Desjardin D."/>
            <person name="Finy P."/>
            <person name="Geml J."/>
            <person name="Haridas S."/>
            <person name="Hughes K."/>
            <person name="Justo A."/>
            <person name="Karasinski D."/>
            <person name="Kautmanova I."/>
            <person name="Kiss B."/>
            <person name="Kocsube S."/>
            <person name="Kotiranta H."/>
            <person name="LaButti K.M."/>
            <person name="Lechner B.E."/>
            <person name="Liimatainen K."/>
            <person name="Lipzen A."/>
            <person name="Lukacs Z."/>
            <person name="Mihaltcheva S."/>
            <person name="Morgado L.N."/>
            <person name="Niskanen T."/>
            <person name="Noordeloos M.E."/>
            <person name="Ohm R.A."/>
            <person name="Ortiz-Santana B."/>
            <person name="Ovrebo C."/>
            <person name="Racz N."/>
            <person name="Riley R."/>
            <person name="Savchenko A."/>
            <person name="Shiryaev A."/>
            <person name="Soop K."/>
            <person name="Spirin V."/>
            <person name="Szebenyi C."/>
            <person name="Tomsovsky M."/>
            <person name="Tulloss R.E."/>
            <person name="Uehling J."/>
            <person name="Grigoriev I.V."/>
            <person name="Vagvolgyi C."/>
            <person name="Papp T."/>
            <person name="Martin F.M."/>
            <person name="Miettinen O."/>
            <person name="Hibbett D.S."/>
            <person name="Nagy L.G."/>
        </authorList>
    </citation>
    <scope>NUCLEOTIDE SEQUENCE [LARGE SCALE GENOMIC DNA]</scope>
    <source>
        <strain evidence="1 2">NL-1719</strain>
    </source>
</reference>
<accession>A0ACD3AEU3</accession>
<proteinExistence type="predicted"/>
<dbReference type="EMBL" id="ML208482">
    <property type="protein sequence ID" value="TFK64277.1"/>
    <property type="molecule type" value="Genomic_DNA"/>
</dbReference>
<keyword evidence="2" id="KW-1185">Reference proteome</keyword>
<sequence>MAGTAILREWKNQGTTVAVAAMPDLPRDLPFYAFSSTSLGLFFVVFSQLLSFIWFMRYRFTHIPAKYREFFTTVFCTPAFIAFYYLQLARLFDEQSFFEKEGELHISLRFYLKISDVVLFTALIELLSSYQDTLTASMTEILDPRLEYFPVSPSIARRKRFLDKTLLIITTLIAGVCASLQFDLLSRERGLAGNWFWDIERVAFCLDQLHDLVLFPTLTLDILITAFKLKSWLKRDDTVPNTQIDTVIYKLGPPLLSFAIYRSLFTWFILPHWNSDFPTYQAVVGVIICGTHHILIVRFLNRIARRVYRAVNTETPFVTSNGEVPV</sequence>
<protein>
    <submittedName>
        <fullName evidence="1">Uncharacterized protein</fullName>
    </submittedName>
</protein>
<organism evidence="1 2">
    <name type="scientific">Pluteus cervinus</name>
    <dbReference type="NCBI Taxonomy" id="181527"/>
    <lineage>
        <taxon>Eukaryota</taxon>
        <taxon>Fungi</taxon>
        <taxon>Dikarya</taxon>
        <taxon>Basidiomycota</taxon>
        <taxon>Agaricomycotina</taxon>
        <taxon>Agaricomycetes</taxon>
        <taxon>Agaricomycetidae</taxon>
        <taxon>Agaricales</taxon>
        <taxon>Pluteineae</taxon>
        <taxon>Pluteaceae</taxon>
        <taxon>Pluteus</taxon>
    </lineage>
</organism>
<gene>
    <name evidence="1" type="ORF">BDN72DRAFT_278383</name>
</gene>
<dbReference type="Proteomes" id="UP000308600">
    <property type="component" value="Unassembled WGS sequence"/>
</dbReference>
<name>A0ACD3AEU3_9AGAR</name>
<evidence type="ECO:0000313" key="2">
    <source>
        <dbReference type="Proteomes" id="UP000308600"/>
    </source>
</evidence>
<evidence type="ECO:0000313" key="1">
    <source>
        <dbReference type="EMBL" id="TFK64277.1"/>
    </source>
</evidence>